<dbReference type="InterPro" id="IPR014748">
    <property type="entry name" value="Enoyl-CoA_hydra_C"/>
</dbReference>
<organism evidence="4 5">
    <name type="scientific">Brevibacillus brevis</name>
    <name type="common">Bacillus brevis</name>
    <dbReference type="NCBI Taxonomy" id="1393"/>
    <lineage>
        <taxon>Bacteria</taxon>
        <taxon>Bacillati</taxon>
        <taxon>Bacillota</taxon>
        <taxon>Bacilli</taxon>
        <taxon>Bacillales</taxon>
        <taxon>Paenibacillaceae</taxon>
        <taxon>Brevibacillus</taxon>
    </lineage>
</organism>
<dbReference type="InterPro" id="IPR018376">
    <property type="entry name" value="Enoyl-CoA_hyd/isom_CS"/>
</dbReference>
<dbReference type="AlphaFoldDB" id="A0A517I5P4"/>
<dbReference type="PROSITE" id="PS00166">
    <property type="entry name" value="ENOYL_COA_HYDRATASE"/>
    <property type="match status" value="1"/>
</dbReference>
<keyword evidence="2" id="KW-0456">Lyase</keyword>
<evidence type="ECO:0000256" key="3">
    <source>
        <dbReference type="RuleBase" id="RU003707"/>
    </source>
</evidence>
<dbReference type="GO" id="GO:0016836">
    <property type="term" value="F:hydro-lyase activity"/>
    <property type="evidence" value="ECO:0007669"/>
    <property type="project" value="UniProtKB-ARBA"/>
</dbReference>
<evidence type="ECO:0000313" key="5">
    <source>
        <dbReference type="Proteomes" id="UP000317713"/>
    </source>
</evidence>
<protein>
    <submittedName>
        <fullName evidence="4">Enoyl-CoA hydratase</fullName>
    </submittedName>
</protein>
<reference evidence="4 5" key="1">
    <citation type="submission" date="2019-07" db="EMBL/GenBank/DDBJ databases">
        <title>Characterization of Brevibacillus brevis HK544, as a potential biocontrol agent.</title>
        <authorList>
            <person name="Kim H."/>
        </authorList>
    </citation>
    <scope>NUCLEOTIDE SEQUENCE [LARGE SCALE GENOMIC DNA]</scope>
    <source>
        <strain evidence="4 5">HK544</strain>
    </source>
</reference>
<dbReference type="Gene3D" id="1.10.12.10">
    <property type="entry name" value="Lyase 2-enoyl-coa Hydratase, Chain A, domain 2"/>
    <property type="match status" value="1"/>
</dbReference>
<dbReference type="PANTHER" id="PTHR11941:SF141">
    <property type="entry name" value="ENOYL-COA HYDRATASE_ISOMERASE-RELATED"/>
    <property type="match status" value="1"/>
</dbReference>
<dbReference type="RefSeq" id="WP_144615672.1">
    <property type="nucleotide sequence ID" value="NZ_CP042161.1"/>
</dbReference>
<accession>A0A517I5P4</accession>
<dbReference type="PANTHER" id="PTHR11941">
    <property type="entry name" value="ENOYL-COA HYDRATASE-RELATED"/>
    <property type="match status" value="1"/>
</dbReference>
<dbReference type="Pfam" id="PF00378">
    <property type="entry name" value="ECH_1"/>
    <property type="match status" value="1"/>
</dbReference>
<sequence length="258" mass="27874">MSLVNVEKREKIAIVTIDNPPMNALSAGVKEELRVIFAELHASADVLAIILTGAGQKAFVAGADIKELPKRIGNPNLLPQFMENHHFFNSIDYSPKLTIAVINGYALGGGCELALTCDLRIAEQHALIGVPEVKLGLLPGAGGTQRLPRLIGEAKAKELLFTGEHITAEEAMRIGLVNRVVPTGEGLAAALTLAQKICQNSPSALQHIKKAVDEGMELPFQQALKLEAELFQDLFLKEDVKEGVQAFLEKRSPQFQGN</sequence>
<dbReference type="SUPFAM" id="SSF52096">
    <property type="entry name" value="ClpP/crotonase"/>
    <property type="match status" value="1"/>
</dbReference>
<comment type="similarity">
    <text evidence="1 3">Belongs to the enoyl-CoA hydratase/isomerase family.</text>
</comment>
<name>A0A517I5P4_BREBE</name>
<dbReference type="FunFam" id="3.90.226.10:FF:000009">
    <property type="entry name" value="Carnitinyl-CoA dehydratase"/>
    <property type="match status" value="1"/>
</dbReference>
<dbReference type="CDD" id="cd06558">
    <property type="entry name" value="crotonase-like"/>
    <property type="match status" value="1"/>
</dbReference>
<evidence type="ECO:0000256" key="1">
    <source>
        <dbReference type="ARBA" id="ARBA00005254"/>
    </source>
</evidence>
<dbReference type="InterPro" id="IPR029045">
    <property type="entry name" value="ClpP/crotonase-like_dom_sf"/>
</dbReference>
<evidence type="ECO:0000313" key="4">
    <source>
        <dbReference type="EMBL" id="QDS34231.1"/>
    </source>
</evidence>
<dbReference type="Proteomes" id="UP000317713">
    <property type="component" value="Chromosome"/>
</dbReference>
<gene>
    <name evidence="4" type="ORF">FPS98_09705</name>
</gene>
<dbReference type="EMBL" id="CP042161">
    <property type="protein sequence ID" value="QDS34231.1"/>
    <property type="molecule type" value="Genomic_DNA"/>
</dbReference>
<dbReference type="FunFam" id="1.10.12.10:FF:000001">
    <property type="entry name" value="Probable enoyl-CoA hydratase, mitochondrial"/>
    <property type="match status" value="1"/>
</dbReference>
<dbReference type="Gene3D" id="3.90.226.10">
    <property type="entry name" value="2-enoyl-CoA Hydratase, Chain A, domain 1"/>
    <property type="match status" value="1"/>
</dbReference>
<proteinExistence type="inferred from homology"/>
<evidence type="ECO:0000256" key="2">
    <source>
        <dbReference type="ARBA" id="ARBA00023239"/>
    </source>
</evidence>
<dbReference type="InterPro" id="IPR001753">
    <property type="entry name" value="Enoyl-CoA_hydra/iso"/>
</dbReference>
<dbReference type="GO" id="GO:0006635">
    <property type="term" value="P:fatty acid beta-oxidation"/>
    <property type="evidence" value="ECO:0007669"/>
    <property type="project" value="TreeGrafter"/>
</dbReference>